<keyword evidence="1" id="KW-1133">Transmembrane helix</keyword>
<keyword evidence="1" id="KW-0472">Membrane</keyword>
<feature type="transmembrane region" description="Helical" evidence="1">
    <location>
        <begin position="225"/>
        <end position="243"/>
    </location>
</feature>
<proteinExistence type="predicted"/>
<evidence type="ECO:0000256" key="1">
    <source>
        <dbReference type="SAM" id="Phobius"/>
    </source>
</evidence>
<evidence type="ECO:0000313" key="2">
    <source>
        <dbReference type="EMBL" id="CBH22134.1"/>
    </source>
</evidence>
<dbReference type="KEGG" id="cst:CLOST_2014"/>
<evidence type="ECO:0000313" key="3">
    <source>
        <dbReference type="Proteomes" id="UP000007041"/>
    </source>
</evidence>
<evidence type="ECO:0008006" key="4">
    <source>
        <dbReference type="Google" id="ProtNLM"/>
    </source>
</evidence>
<dbReference type="EMBL" id="FP565809">
    <property type="protein sequence ID" value="CBH22134.1"/>
    <property type="molecule type" value="Genomic_DNA"/>
</dbReference>
<keyword evidence="1" id="KW-0812">Transmembrane</keyword>
<feature type="transmembrane region" description="Helical" evidence="1">
    <location>
        <begin position="293"/>
        <end position="313"/>
    </location>
</feature>
<dbReference type="Proteomes" id="UP000007041">
    <property type="component" value="Chromosome"/>
</dbReference>
<dbReference type="HOGENOM" id="CLU_064908_0_0_9"/>
<dbReference type="BioCyc" id="CSTI499177:GJE9-2078-MONOMER"/>
<organism evidence="2 3">
    <name type="scientific">Acetoanaerobium sticklandii (strain ATCC 12662 / DSM 519 / JCM 1433 / CCUG 9281 / NCIMB 10654 / HF)</name>
    <name type="common">Clostridium sticklandii</name>
    <dbReference type="NCBI Taxonomy" id="499177"/>
    <lineage>
        <taxon>Bacteria</taxon>
        <taxon>Bacillati</taxon>
        <taxon>Bacillota</taxon>
        <taxon>Clostridia</taxon>
        <taxon>Peptostreptococcales</taxon>
        <taxon>Filifactoraceae</taxon>
        <taxon>Acetoanaerobium</taxon>
    </lineage>
</organism>
<name>E3PTD0_ACESD</name>
<feature type="transmembrane region" description="Helical" evidence="1">
    <location>
        <begin position="5"/>
        <end position="22"/>
    </location>
</feature>
<sequence length="360" mass="38092">MKNKIGIIIAGAIIGILSVASVKLGNPLNMGLCIACFIRDIAGGLGLHRAEVVQYIRPEVIGIILGAFIMSKASKEFNPKNGSSPFTRFILGFIVMIGALMFLGCPLRMILRLGGGDLNALFGILGFTVGIFAGVKILDKGFSLGRTYNASPLEASSISILALVLLGILVFIPTLLIFSESGPGSMRAPWIFALIVGLVSGIAAQKTRLCMVGGIRDMIMFKDSYLLTGFLSIFVFVLIGNMLTGQFKLGFIEQPVAHTDALWNFLGMALAGWGSVLLGGCPLRQLILAGEGNVDSAVTIIGMLVGAAFAHNFKLASAPTGPSLNGQVAVILGFIVLGGISYFYIEKEIKFKEVELKEGA</sequence>
<dbReference type="InterPro" id="IPR007272">
    <property type="entry name" value="Sulf_transp_TsuA/YedE"/>
</dbReference>
<feature type="transmembrane region" description="Helical" evidence="1">
    <location>
        <begin position="55"/>
        <end position="74"/>
    </location>
</feature>
<reference evidence="3" key="1">
    <citation type="journal article" date="2010" name="BMC Genomics">
        <title>Clostridium sticklandii, a specialist in amino acid degradation:revisiting its metabolism through its genome sequence.</title>
        <authorList>
            <person name="Fonknechten N."/>
            <person name="Chaussonnerie S."/>
            <person name="Tricot S."/>
            <person name="Lajus A."/>
            <person name="Andreesen J.R."/>
            <person name="Perchat N."/>
            <person name="Pelletier E."/>
            <person name="Gouyvenoux M."/>
            <person name="Barbe V."/>
            <person name="Salanoubat M."/>
            <person name="Le Paslier D."/>
            <person name="Weissenbach J."/>
            <person name="Cohen G.N."/>
            <person name="Kreimeyer A."/>
        </authorList>
    </citation>
    <scope>NUCLEOTIDE SEQUENCE [LARGE SCALE GENOMIC DNA]</scope>
    <source>
        <strain evidence="3">ATCC 12662 / DSM 519 / JCM 1433 / CCUG 9281 / NCIMB 10654 / HF</strain>
    </source>
</reference>
<feature type="transmembrane region" description="Helical" evidence="1">
    <location>
        <begin position="325"/>
        <end position="345"/>
    </location>
</feature>
<gene>
    <name evidence="2" type="ordered locus">CLOST_2014</name>
</gene>
<dbReference type="NCBIfam" id="TIGR04112">
    <property type="entry name" value="seleno_YedE"/>
    <property type="match status" value="1"/>
</dbReference>
<dbReference type="InterPro" id="IPR026366">
    <property type="entry name" value="Seleno_YedE"/>
</dbReference>
<keyword evidence="3" id="KW-1185">Reference proteome</keyword>
<accession>E3PTD0</accession>
<feature type="transmembrane region" description="Helical" evidence="1">
    <location>
        <begin position="158"/>
        <end position="178"/>
    </location>
</feature>
<feature type="transmembrane region" description="Helical" evidence="1">
    <location>
        <begin position="263"/>
        <end position="281"/>
    </location>
</feature>
<dbReference type="STRING" id="1511.CLOST_2014"/>
<dbReference type="eggNOG" id="COG2391">
    <property type="taxonomic scope" value="Bacteria"/>
</dbReference>
<feature type="transmembrane region" description="Helical" evidence="1">
    <location>
        <begin position="86"/>
        <end position="109"/>
    </location>
</feature>
<feature type="transmembrane region" description="Helical" evidence="1">
    <location>
        <begin position="184"/>
        <end position="204"/>
    </location>
</feature>
<dbReference type="Pfam" id="PF04143">
    <property type="entry name" value="Sulf_transp"/>
    <property type="match status" value="2"/>
</dbReference>
<dbReference type="AlphaFoldDB" id="E3PTD0"/>
<feature type="transmembrane region" description="Helical" evidence="1">
    <location>
        <begin position="121"/>
        <end position="138"/>
    </location>
</feature>
<protein>
    <recommendedName>
        <fullName evidence="4">Sulphur transport domain-containing protein</fullName>
    </recommendedName>
</protein>